<gene>
    <name evidence="1" type="ordered locus">Dacet_2612</name>
</gene>
<dbReference type="EMBL" id="CP001968">
    <property type="protein sequence ID" value="ADD69370.1"/>
    <property type="molecule type" value="Genomic_DNA"/>
</dbReference>
<keyword evidence="2" id="KW-1185">Reference proteome</keyword>
<accession>D4H514</accession>
<name>D4H514_DENA2</name>
<dbReference type="InParanoid" id="D4H514"/>
<organism evidence="1 2">
    <name type="scientific">Denitrovibrio acetiphilus (strain DSM 12809 / NBRC 114555 / N2460)</name>
    <dbReference type="NCBI Taxonomy" id="522772"/>
    <lineage>
        <taxon>Bacteria</taxon>
        <taxon>Pseudomonadati</taxon>
        <taxon>Deferribacterota</taxon>
        <taxon>Deferribacteres</taxon>
        <taxon>Deferribacterales</taxon>
        <taxon>Geovibrionaceae</taxon>
        <taxon>Denitrovibrio</taxon>
    </lineage>
</organism>
<dbReference type="PaxDb" id="522772-Dacet_2612"/>
<evidence type="ECO:0000313" key="2">
    <source>
        <dbReference type="Proteomes" id="UP000002012"/>
    </source>
</evidence>
<dbReference type="KEGG" id="dap:Dacet_2612"/>
<proteinExistence type="predicted"/>
<evidence type="ECO:0000313" key="1">
    <source>
        <dbReference type="EMBL" id="ADD69370.1"/>
    </source>
</evidence>
<dbReference type="Proteomes" id="UP000002012">
    <property type="component" value="Chromosome"/>
</dbReference>
<dbReference type="AlphaFoldDB" id="D4H514"/>
<reference evidence="1 2" key="1">
    <citation type="journal article" date="2010" name="Stand. Genomic Sci.">
        <title>Complete genome sequence of Denitrovibrio acetiphilus type strain (N2460).</title>
        <authorList>
            <person name="Kiss H."/>
            <person name="Lang E."/>
            <person name="Lapidus A."/>
            <person name="Copeland A."/>
            <person name="Nolan M."/>
            <person name="Glavina Del Rio T."/>
            <person name="Chen F."/>
            <person name="Lucas S."/>
            <person name="Tice H."/>
            <person name="Cheng J.F."/>
            <person name="Han C."/>
            <person name="Goodwin L."/>
            <person name="Pitluck S."/>
            <person name="Liolios K."/>
            <person name="Pati A."/>
            <person name="Ivanova N."/>
            <person name="Mavromatis K."/>
            <person name="Chen A."/>
            <person name="Palaniappan K."/>
            <person name="Land M."/>
            <person name="Hauser L."/>
            <person name="Chang Y.J."/>
            <person name="Jeffries C.D."/>
            <person name="Detter J.C."/>
            <person name="Brettin T."/>
            <person name="Spring S."/>
            <person name="Rohde M."/>
            <person name="Goker M."/>
            <person name="Woyke T."/>
            <person name="Bristow J."/>
            <person name="Eisen J.A."/>
            <person name="Markowitz V."/>
            <person name="Hugenholtz P."/>
            <person name="Kyrpides N.C."/>
            <person name="Klenk H.P."/>
        </authorList>
    </citation>
    <scope>NUCLEOTIDE SEQUENCE [LARGE SCALE GENOMIC DNA]</scope>
    <source>
        <strain evidence="2">DSM 12809 / NBRC 114555 / N2460</strain>
    </source>
</reference>
<sequence length="35" mass="3992">MKQRLNGLLEIDIDVEMVNLVRSKFVSEVGMSVLK</sequence>
<dbReference type="HOGENOM" id="CLU_3364573_0_0_0"/>
<protein>
    <submittedName>
        <fullName evidence="1">Uncharacterized protein</fullName>
    </submittedName>
</protein>